<dbReference type="AlphaFoldDB" id="A0A371JC71"/>
<organism evidence="1 2">
    <name type="scientific">Lachnotalea glycerini</name>
    <dbReference type="NCBI Taxonomy" id="1763509"/>
    <lineage>
        <taxon>Bacteria</taxon>
        <taxon>Bacillati</taxon>
        <taxon>Bacillota</taxon>
        <taxon>Clostridia</taxon>
        <taxon>Lachnospirales</taxon>
        <taxon>Lachnospiraceae</taxon>
        <taxon>Lachnotalea</taxon>
    </lineage>
</organism>
<proteinExistence type="predicted"/>
<protein>
    <submittedName>
        <fullName evidence="1">Uncharacterized protein</fullName>
    </submittedName>
</protein>
<dbReference type="Proteomes" id="UP000216411">
    <property type="component" value="Unassembled WGS sequence"/>
</dbReference>
<gene>
    <name evidence="1" type="ORF">CG710_014965</name>
</gene>
<evidence type="ECO:0000313" key="1">
    <source>
        <dbReference type="EMBL" id="RDY30359.1"/>
    </source>
</evidence>
<dbReference type="CDD" id="cd19958">
    <property type="entry name" value="pyocin_knob"/>
    <property type="match status" value="1"/>
</dbReference>
<evidence type="ECO:0000313" key="2">
    <source>
        <dbReference type="Proteomes" id="UP000216411"/>
    </source>
</evidence>
<sequence length="377" mass="42095">MQITDNGLKKPFSEDFIEAYNSNVIILDEHLNDTDIHVDAVKIAEITESDELSQIDSTDTNSTMWGKIKKSISILDNHVETVASQTTLGHVKIGTGLQMTDDVASVKIADNLGTEDDFTALSAKMGKKLDENKAPKSHASTATTYGLGNASSYGHVKLSDNYVSSEGAASAGVGASSKAISDVYNTINTDLADVKNGLPIRPIQQKGYVEDCLQETIEVGYYQYLYTAQNRPSNAAGIIITVPWFEEYEKWENKYSFRIAIDTNQRIYTSVYRSGESWGDWINDSAYKTISSISIDDIINNYCINMDTKYLFHTTNIMQLASELGTTNQGYLEIKVMDSSKNWVIVQYENIYGGTIYRRLKSNGSWQSWKRIDEVEI</sequence>
<accession>A0A371JC71</accession>
<dbReference type="RefSeq" id="WP_094377634.1">
    <property type="nucleotide sequence ID" value="NZ_NOKA02000039.1"/>
</dbReference>
<comment type="caution">
    <text evidence="1">The sequence shown here is derived from an EMBL/GenBank/DDBJ whole genome shotgun (WGS) entry which is preliminary data.</text>
</comment>
<dbReference type="EMBL" id="NOKA02000039">
    <property type="protein sequence ID" value="RDY30359.1"/>
    <property type="molecule type" value="Genomic_DNA"/>
</dbReference>
<keyword evidence="2" id="KW-1185">Reference proteome</keyword>
<name>A0A371JC71_9FIRM</name>
<reference evidence="1 2" key="1">
    <citation type="journal article" date="2017" name="Genome Announc.">
        <title>Draft Genome Sequence of a Sporulating and Motile Strain of Lachnotalea glycerini Isolated from Water in Quebec City, Canada.</title>
        <authorList>
            <person name="Maheux A.F."/>
            <person name="Boudreau D.K."/>
            <person name="Berube E."/>
            <person name="Boissinot M."/>
            <person name="Raymond F."/>
            <person name="Brodeur S."/>
            <person name="Corbeil J."/>
            <person name="Isabel S."/>
            <person name="Omar R.F."/>
            <person name="Bergeron M.G."/>
        </authorList>
    </citation>
    <scope>NUCLEOTIDE SEQUENCE [LARGE SCALE GENOMIC DNA]</scope>
    <source>
        <strain evidence="1 2">CCRI-19302</strain>
    </source>
</reference>